<evidence type="ECO:0000313" key="3">
    <source>
        <dbReference type="Proteomes" id="UP000219036"/>
    </source>
</evidence>
<dbReference type="Pfam" id="PF02577">
    <property type="entry name" value="BFN_dom"/>
    <property type="match status" value="1"/>
</dbReference>
<dbReference type="PANTHER" id="PTHR15160:SF1">
    <property type="entry name" value="VON HIPPEL-LINDAU DISEASE TUMOR SUPPRESSOR"/>
    <property type="match status" value="1"/>
</dbReference>
<dbReference type="GO" id="GO:0004518">
    <property type="term" value="F:nuclease activity"/>
    <property type="evidence" value="ECO:0007669"/>
    <property type="project" value="InterPro"/>
</dbReference>
<feature type="domain" description="BFN" evidence="1">
    <location>
        <begin position="1"/>
        <end position="132"/>
    </location>
</feature>
<dbReference type="EMBL" id="OBEI01000008">
    <property type="protein sequence ID" value="SNZ09836.1"/>
    <property type="molecule type" value="Genomic_DNA"/>
</dbReference>
<organism evidence="2 3">
    <name type="scientific">Persephonella hydrogeniphila</name>
    <dbReference type="NCBI Taxonomy" id="198703"/>
    <lineage>
        <taxon>Bacteria</taxon>
        <taxon>Pseudomonadati</taxon>
        <taxon>Aquificota</taxon>
        <taxon>Aquificia</taxon>
        <taxon>Aquificales</taxon>
        <taxon>Hydrogenothermaceae</taxon>
        <taxon>Persephonella</taxon>
    </lineage>
</organism>
<dbReference type="InterPro" id="IPR036104">
    <property type="entry name" value="BFN_sf"/>
</dbReference>
<proteinExistence type="predicted"/>
<dbReference type="AlphaFoldDB" id="A0A285NPR8"/>
<dbReference type="PROSITE" id="PS51658">
    <property type="entry name" value="BFN"/>
    <property type="match status" value="1"/>
</dbReference>
<keyword evidence="3" id="KW-1185">Reference proteome</keyword>
<dbReference type="InterPro" id="IPR003729">
    <property type="entry name" value="Bi_nuclease_dom"/>
</dbReference>
<evidence type="ECO:0000313" key="2">
    <source>
        <dbReference type="EMBL" id="SNZ09836.1"/>
    </source>
</evidence>
<evidence type="ECO:0000259" key="1">
    <source>
        <dbReference type="PROSITE" id="PS51658"/>
    </source>
</evidence>
<protein>
    <recommendedName>
        <fullName evidence="1">BFN domain-containing protein</fullName>
    </recommendedName>
</protein>
<sequence length="160" mass="18067">MIEMNVQGITLDPMTNMPIVVLKGKETGHVLPIWIGVFEANAIAMQLEGITRPRPMTHDLLNSVINSLNGNVEYIYIHDLRDNTYYAEITIRTKDAHIKIDSRPSDAINIALRSGAPIFVSEEVLEKSQIEESDTDSKEEDLKDWLESIKPEDFGRQSSI</sequence>
<dbReference type="Proteomes" id="UP000219036">
    <property type="component" value="Unassembled WGS sequence"/>
</dbReference>
<accession>A0A285NPR8</accession>
<dbReference type="RefSeq" id="WP_097000791.1">
    <property type="nucleotide sequence ID" value="NZ_OBEI01000008.1"/>
</dbReference>
<gene>
    <name evidence="2" type="ORF">SAMN06265182_1629</name>
</gene>
<dbReference type="SUPFAM" id="SSF103256">
    <property type="entry name" value="Hypothetical protein TM0160"/>
    <property type="match status" value="1"/>
</dbReference>
<dbReference type="Gene3D" id="3.10.690.10">
    <property type="entry name" value="Bifunctional nuclease domain"/>
    <property type="match status" value="1"/>
</dbReference>
<dbReference type="PANTHER" id="PTHR15160">
    <property type="entry name" value="VON HIPPEL-LINDAU PROTEIN"/>
    <property type="match status" value="1"/>
</dbReference>
<dbReference type="OrthoDB" id="9788698at2"/>
<reference evidence="3" key="1">
    <citation type="submission" date="2017-09" db="EMBL/GenBank/DDBJ databases">
        <authorList>
            <person name="Varghese N."/>
            <person name="Submissions S."/>
        </authorList>
    </citation>
    <scope>NUCLEOTIDE SEQUENCE [LARGE SCALE GENOMIC DNA]</scope>
    <source>
        <strain evidence="3">DSM 15103</strain>
    </source>
</reference>
<name>A0A285NPR8_9AQUI</name>